<name>A0A7S5L2W2_KLEPN</name>
<evidence type="ECO:0000313" key="1">
    <source>
        <dbReference type="EMBL" id="QGW58741.1"/>
    </source>
</evidence>
<accession>A0A7S5L2W2</accession>
<sequence length="42" mass="4519">MVPDIGSQRNLPNAMLISDNKATGSLNANIRNNIQLGQVLQV</sequence>
<gene>
    <name evidence="1" type="ORF">pKpnB199_00270</name>
</gene>
<protein>
    <submittedName>
        <fullName evidence="1">Uncharacterized protein</fullName>
    </submittedName>
</protein>
<reference evidence="1" key="1">
    <citation type="submission" date="2019-02" db="EMBL/GenBank/DDBJ databases">
        <title>Klebsiella pneumoniae strain B199 multidrug resistance plasmid pKpnB199.</title>
        <authorList>
            <person name="Navon-Venezia S."/>
            <person name="Kondratyeva K."/>
            <person name="Gancz A."/>
        </authorList>
    </citation>
    <scope>NUCLEOTIDE SEQUENCE</scope>
    <source>
        <strain evidence="1">B199</strain>
        <plasmid evidence="1">pKpnB199</plasmid>
    </source>
</reference>
<dbReference type="AlphaFoldDB" id="A0A7S5L2W2"/>
<organism evidence="1">
    <name type="scientific">Klebsiella pneumoniae</name>
    <dbReference type="NCBI Taxonomy" id="573"/>
    <lineage>
        <taxon>Bacteria</taxon>
        <taxon>Pseudomonadati</taxon>
        <taxon>Pseudomonadota</taxon>
        <taxon>Gammaproteobacteria</taxon>
        <taxon>Enterobacterales</taxon>
        <taxon>Enterobacteriaceae</taxon>
        <taxon>Klebsiella/Raoultella group</taxon>
        <taxon>Klebsiella</taxon>
        <taxon>Klebsiella pneumoniae complex</taxon>
    </lineage>
</organism>
<proteinExistence type="predicted"/>
<geneLocation type="plasmid" evidence="1">
    <name>pKpnB199</name>
</geneLocation>
<keyword evidence="1" id="KW-0614">Plasmid</keyword>
<dbReference type="EMBL" id="MK552108">
    <property type="protein sequence ID" value="QGW58741.1"/>
    <property type="molecule type" value="Genomic_DNA"/>
</dbReference>